<dbReference type="SUPFAM" id="SSF46626">
    <property type="entry name" value="Cytochrome c"/>
    <property type="match status" value="1"/>
</dbReference>
<dbReference type="Pfam" id="PF09098">
    <property type="entry name" value="Dehyd-heme_bind"/>
    <property type="match status" value="1"/>
</dbReference>
<sequence>MLLLLGMMACAGVSAQGKALHDAACLQCHASLSGGNAYQLYQRSDRKVKTPEGLTKRVKSCALAADVSWNEAQREAVVRYLSDNFYRF</sequence>
<feature type="domain" description="Quinohemoprotein amine dehydrogenase alpha subunit haem binding" evidence="1">
    <location>
        <begin position="16"/>
        <end position="84"/>
    </location>
</feature>
<evidence type="ECO:0000313" key="2">
    <source>
        <dbReference type="EMBL" id="EEF81380.1"/>
    </source>
</evidence>
<keyword evidence="3" id="KW-1185">Reference proteome</keyword>
<evidence type="ECO:0000259" key="1">
    <source>
        <dbReference type="Pfam" id="PF09098"/>
    </source>
</evidence>
<dbReference type="InterPro" id="IPR015182">
    <property type="entry name" value="QH-AmDH_asu_heme-bd_dom"/>
</dbReference>
<name>C0N1J6_9GAMM</name>
<accession>C0N1J6</accession>
<dbReference type="EMBL" id="GG657882">
    <property type="protein sequence ID" value="EEF81380.1"/>
    <property type="molecule type" value="Genomic_DNA"/>
</dbReference>
<organism evidence="2 3">
    <name type="scientific">Methylophaga thiooxydans DMS010</name>
    <dbReference type="NCBI Taxonomy" id="637616"/>
    <lineage>
        <taxon>Bacteria</taxon>
        <taxon>Pseudomonadati</taxon>
        <taxon>Pseudomonadota</taxon>
        <taxon>Gammaproteobacteria</taxon>
        <taxon>Thiotrichales</taxon>
        <taxon>Piscirickettsiaceae</taxon>
        <taxon>Methylophaga</taxon>
    </lineage>
</organism>
<dbReference type="GO" id="GO:0020037">
    <property type="term" value="F:heme binding"/>
    <property type="evidence" value="ECO:0007669"/>
    <property type="project" value="InterPro"/>
</dbReference>
<proteinExistence type="predicted"/>
<dbReference type="HOGENOM" id="CLU_159396_2_0_6"/>
<dbReference type="Gene3D" id="1.10.760.10">
    <property type="entry name" value="Cytochrome c-like domain"/>
    <property type="match status" value="1"/>
</dbReference>
<gene>
    <name evidence="2" type="ORF">MDMS009_49</name>
</gene>
<dbReference type="GO" id="GO:0009055">
    <property type="term" value="F:electron transfer activity"/>
    <property type="evidence" value="ECO:0007669"/>
    <property type="project" value="InterPro"/>
</dbReference>
<evidence type="ECO:0000313" key="3">
    <source>
        <dbReference type="Proteomes" id="UP000004679"/>
    </source>
</evidence>
<dbReference type="InterPro" id="IPR036909">
    <property type="entry name" value="Cyt_c-like_dom_sf"/>
</dbReference>
<reference evidence="2 3" key="1">
    <citation type="journal article" date="2011" name="J. Bacteriol.">
        <title>Draft genome sequence of the chemolithoheterotrophic, halophilic methylotroph Methylophaga thiooxydans DMS010.</title>
        <authorList>
            <person name="Boden R."/>
            <person name="Ferriera S."/>
            <person name="Johnson J."/>
            <person name="Kelly D.P."/>
            <person name="Murrell J.C."/>
            <person name="Schafer H."/>
        </authorList>
    </citation>
    <scope>NUCLEOTIDE SEQUENCE [LARGE SCALE GENOMIC DNA]</scope>
    <source>
        <strain evidence="2 3">DMS010</strain>
    </source>
</reference>
<protein>
    <recommendedName>
        <fullName evidence="1">Quinohemoprotein amine dehydrogenase alpha subunit haem binding domain-containing protein</fullName>
    </recommendedName>
</protein>
<dbReference type="AlphaFoldDB" id="C0N1J6"/>
<dbReference type="Proteomes" id="UP000004679">
    <property type="component" value="Unassembled WGS sequence"/>
</dbReference>